<dbReference type="Proteomes" id="UP000068243">
    <property type="component" value="Unassembled WGS sequence"/>
</dbReference>
<name>A0A117DX77_ASPNG</name>
<dbReference type="OMA" id="RIMLGEC"/>
<dbReference type="SUPFAM" id="SSF53474">
    <property type="entry name" value="alpha/beta-Hydrolases"/>
    <property type="match status" value="1"/>
</dbReference>
<proteinExistence type="inferred from homology"/>
<evidence type="ECO:0000256" key="2">
    <source>
        <dbReference type="ARBA" id="ARBA00022801"/>
    </source>
</evidence>
<evidence type="ECO:0000313" key="5">
    <source>
        <dbReference type="EMBL" id="GAQ37505.1"/>
    </source>
</evidence>
<protein>
    <recommendedName>
        <fullName evidence="3">Carboxylic ester hydrolase</fullName>
        <ecNumber evidence="3">3.1.1.-</ecNumber>
    </recommendedName>
</protein>
<evidence type="ECO:0000313" key="6">
    <source>
        <dbReference type="Proteomes" id="UP000068243"/>
    </source>
</evidence>
<dbReference type="Gene3D" id="3.40.50.1820">
    <property type="entry name" value="alpha/beta hydrolase"/>
    <property type="match status" value="1"/>
</dbReference>
<feature type="domain" description="Carboxylesterase type B" evidence="4">
    <location>
        <begin position="17"/>
        <end position="489"/>
    </location>
</feature>
<dbReference type="EMBL" id="BCMY01000003">
    <property type="protein sequence ID" value="GAQ37505.1"/>
    <property type="molecule type" value="Genomic_DNA"/>
</dbReference>
<keyword evidence="2 3" id="KW-0378">Hydrolase</keyword>
<organism evidence="5 6">
    <name type="scientific">Aspergillus niger</name>
    <dbReference type="NCBI Taxonomy" id="5061"/>
    <lineage>
        <taxon>Eukaryota</taxon>
        <taxon>Fungi</taxon>
        <taxon>Dikarya</taxon>
        <taxon>Ascomycota</taxon>
        <taxon>Pezizomycotina</taxon>
        <taxon>Eurotiomycetes</taxon>
        <taxon>Eurotiomycetidae</taxon>
        <taxon>Eurotiales</taxon>
        <taxon>Aspergillaceae</taxon>
        <taxon>Aspergillus</taxon>
        <taxon>Aspergillus subgen. Circumdati</taxon>
    </lineage>
</organism>
<dbReference type="VEuPathDB" id="FungiDB:M747DRAFT_295216"/>
<dbReference type="PROSITE" id="PS00122">
    <property type="entry name" value="CARBOXYLESTERASE_B_1"/>
    <property type="match status" value="1"/>
</dbReference>
<dbReference type="VEuPathDB" id="FungiDB:ATCC64974_78130"/>
<dbReference type="InterPro" id="IPR029058">
    <property type="entry name" value="AB_hydrolase_fold"/>
</dbReference>
<dbReference type="OrthoDB" id="6846267at2759"/>
<dbReference type="EC" id="3.1.1.-" evidence="3"/>
<dbReference type="GO" id="GO:0016787">
    <property type="term" value="F:hydrolase activity"/>
    <property type="evidence" value="ECO:0007669"/>
    <property type="project" value="UniProtKB-KW"/>
</dbReference>
<dbReference type="InterPro" id="IPR002018">
    <property type="entry name" value="CarbesteraseB"/>
</dbReference>
<evidence type="ECO:0000256" key="1">
    <source>
        <dbReference type="ARBA" id="ARBA00005964"/>
    </source>
</evidence>
<dbReference type="PaxDb" id="5061-CADANGAP00003833"/>
<evidence type="ECO:0000259" key="4">
    <source>
        <dbReference type="Pfam" id="PF00135"/>
    </source>
</evidence>
<dbReference type="InterPro" id="IPR019826">
    <property type="entry name" value="Carboxylesterase_B_AS"/>
</dbReference>
<comment type="similarity">
    <text evidence="1 3">Belongs to the type-B carboxylesterase/lipase family.</text>
</comment>
<dbReference type="PANTHER" id="PTHR43142:SF4">
    <property type="entry name" value="CARBOXYLIC ESTER HYDROLASE"/>
    <property type="match status" value="1"/>
</dbReference>
<dbReference type="ESTHER" id="aspng-a0a117dx77">
    <property type="family name" value="Fungal_carboxylesterase_lipase"/>
</dbReference>
<dbReference type="VEuPathDB" id="FungiDB:ASPNIDRAFT2_1221496"/>
<dbReference type="AlphaFoldDB" id="A0A117DX77"/>
<gene>
    <name evidence="5" type="ORF">ABL_02164</name>
</gene>
<dbReference type="Pfam" id="PF00135">
    <property type="entry name" value="COesterase"/>
    <property type="match status" value="1"/>
</dbReference>
<reference evidence="6" key="1">
    <citation type="journal article" date="2016" name="Genome Announc.">
        <title>Draft genome sequence of Aspergillus niger strain An76.</title>
        <authorList>
            <person name="Gong W."/>
            <person name="Cheng Z."/>
            <person name="Zhang H."/>
            <person name="Liu L."/>
            <person name="Gao P."/>
            <person name="Wang L."/>
        </authorList>
    </citation>
    <scope>NUCLEOTIDE SEQUENCE [LARGE SCALE GENOMIC DNA]</scope>
    <source>
        <strain evidence="6">An76</strain>
    </source>
</reference>
<evidence type="ECO:0000256" key="3">
    <source>
        <dbReference type="RuleBase" id="RU361235"/>
    </source>
</evidence>
<comment type="caution">
    <text evidence="5">The sequence shown here is derived from an EMBL/GenBank/DDBJ whole genome shotgun (WGS) entry which is preliminary data.</text>
</comment>
<dbReference type="PANTHER" id="PTHR43142">
    <property type="entry name" value="CARBOXYLIC ESTER HYDROLASE"/>
    <property type="match status" value="1"/>
</dbReference>
<accession>A0A117DX77</accession>
<sequence length="544" mass="60904">MALLETFGHPYLKSLAHRGYIQGTTLHSKATNQPLCHYFGSVRYALPPPERWRRAQKLPESYSYGTKGQPAPCDKDAAVCPQPSFMGRPYTKGFTEDCFEASVWVPLGEPPKEGWPVLFFIHGGWLQFGHPNGFSAAGLLGDAGLNAIVVLPAYRLNVFGFLYSSEIEKDASSVGETAGNHGFWDQRLALEWTRDNISLFGGNPSQITVSGYSAGAYSTFYQLAYDLQFPASQAIIKQACIWSNAAAVQPKSPASAQEQFDQLLSALHIPSTLPWAEKISHLRSLPFQTLLDAAMSVQLNQYRPTSDSAFIQPTLFKSLDSGAFARTLSARNIRIMLGECRDERHLYAAWFPPQADNLSALHSRLLADYPRHVVDTLMKLHYPDGKLPSCCENWDNDAFGRVYAKMQVHDMQRGLIHALASGGAGHLLYRYRIEWRAKCVDANIPPDWEVTHSSDYPIWFWGNGHVLEPEEKGVIRRALIDPFIRFVHGEGDVKWGTTHHREMRTLKPDGSVEIVQDTALWDEAMRVWKALREVGEPEASAAKL</sequence>
<dbReference type="VEuPathDB" id="FungiDB:An04g02100"/>